<dbReference type="GO" id="GO:0003677">
    <property type="term" value="F:DNA binding"/>
    <property type="evidence" value="ECO:0007669"/>
    <property type="project" value="InterPro"/>
</dbReference>
<dbReference type="CDD" id="cd12148">
    <property type="entry name" value="fungal_TF_MHR"/>
    <property type="match status" value="1"/>
</dbReference>
<evidence type="ECO:0000256" key="1">
    <source>
        <dbReference type="ARBA" id="ARBA00022723"/>
    </source>
</evidence>
<keyword evidence="1" id="KW-0479">Metal-binding</keyword>
<dbReference type="InterPro" id="IPR036236">
    <property type="entry name" value="Znf_C2H2_sf"/>
</dbReference>
<dbReference type="PANTHER" id="PTHR47660">
    <property type="entry name" value="TRANSCRIPTION FACTOR WITH C2H2 AND ZN(2)-CYS(6) DNA BINDING DOMAIN (EUROFUNG)-RELATED-RELATED"/>
    <property type="match status" value="1"/>
</dbReference>
<protein>
    <recommendedName>
        <fullName evidence="12">Zn(2)-C6 fungal-type domain-containing protein</fullName>
    </recommendedName>
</protein>
<evidence type="ECO:0000256" key="6">
    <source>
        <dbReference type="PROSITE-ProRule" id="PRU00042"/>
    </source>
</evidence>
<feature type="compositionally biased region" description="Low complexity" evidence="7">
    <location>
        <begin position="1104"/>
        <end position="1117"/>
    </location>
</feature>
<keyword evidence="6" id="KW-0863">Zinc-finger</keyword>
<feature type="domain" description="C2H2-type" evidence="9">
    <location>
        <begin position="24"/>
        <end position="51"/>
    </location>
</feature>
<dbReference type="CDD" id="cd00067">
    <property type="entry name" value="GAL4"/>
    <property type="match status" value="1"/>
</dbReference>
<evidence type="ECO:0000313" key="10">
    <source>
        <dbReference type="EMBL" id="GAC73327.1"/>
    </source>
</evidence>
<dbReference type="PROSITE" id="PS50157">
    <property type="entry name" value="ZINC_FINGER_C2H2_2"/>
    <property type="match status" value="2"/>
</dbReference>
<dbReference type="Proteomes" id="UP000011976">
    <property type="component" value="Unassembled WGS sequence"/>
</dbReference>
<evidence type="ECO:0000256" key="2">
    <source>
        <dbReference type="ARBA" id="ARBA00022833"/>
    </source>
</evidence>
<feature type="compositionally biased region" description="Basic residues" evidence="7">
    <location>
        <begin position="366"/>
        <end position="376"/>
    </location>
</feature>
<dbReference type="InterPro" id="IPR001138">
    <property type="entry name" value="Zn2Cys6_DnaBD"/>
</dbReference>
<dbReference type="InterPro" id="IPR007219">
    <property type="entry name" value="XnlR_reg_dom"/>
</dbReference>
<dbReference type="InterPro" id="IPR036864">
    <property type="entry name" value="Zn2-C6_fun-type_DNA-bd_sf"/>
</dbReference>
<dbReference type="SUPFAM" id="SSF57701">
    <property type="entry name" value="Zn2/Cys6 DNA-binding domain"/>
    <property type="match status" value="1"/>
</dbReference>
<organism evidence="10 11">
    <name type="scientific">Pseudozyma antarctica (strain T-34)</name>
    <name type="common">Yeast</name>
    <name type="synonym">Candida antarctica</name>
    <dbReference type="NCBI Taxonomy" id="1151754"/>
    <lineage>
        <taxon>Eukaryota</taxon>
        <taxon>Fungi</taxon>
        <taxon>Dikarya</taxon>
        <taxon>Basidiomycota</taxon>
        <taxon>Ustilaginomycotina</taxon>
        <taxon>Ustilaginomycetes</taxon>
        <taxon>Ustilaginales</taxon>
        <taxon>Ustilaginaceae</taxon>
        <taxon>Moesziomyces</taxon>
    </lineage>
</organism>
<feature type="compositionally biased region" description="Low complexity" evidence="7">
    <location>
        <begin position="1174"/>
        <end position="1188"/>
    </location>
</feature>
<dbReference type="EMBL" id="DF196775">
    <property type="protein sequence ID" value="GAC73327.1"/>
    <property type="molecule type" value="Genomic_DNA"/>
</dbReference>
<proteinExistence type="predicted"/>
<dbReference type="Gene3D" id="3.30.160.60">
    <property type="entry name" value="Classic Zinc Finger"/>
    <property type="match status" value="1"/>
</dbReference>
<feature type="compositionally biased region" description="Polar residues" evidence="7">
    <location>
        <begin position="565"/>
        <end position="579"/>
    </location>
</feature>
<evidence type="ECO:0000256" key="7">
    <source>
        <dbReference type="SAM" id="MobiDB-lite"/>
    </source>
</evidence>
<feature type="region of interest" description="Disordered" evidence="7">
    <location>
        <begin position="180"/>
        <end position="209"/>
    </location>
</feature>
<evidence type="ECO:0000259" key="8">
    <source>
        <dbReference type="PROSITE" id="PS50048"/>
    </source>
</evidence>
<dbReference type="SUPFAM" id="SSF57667">
    <property type="entry name" value="beta-beta-alpha zinc fingers"/>
    <property type="match status" value="1"/>
</dbReference>
<sequence length="1255" mass="136867">MSVPTRSGSHAATAESSKDVENANACPKCGKTFSRAVNRDRHLATHNAVPSLACSICQRRFHRADVLVKHVLRHRSRSSSSDDALSASAHAQQRSPSPPKGRPSDSHTVSTIASAPTHEPRNPSPSVRSLAASRKVSKACSLCNRAKVRCDGALPVCGRCSRLDKAASCKYTLPANAMQPAAEQAGQSDSTPAHVAGPSGPVSAPINQDATGSMQHAVDFDSIAAAVDHLVDVPPSTNGRQLGTASFDPGLSTSPFPHHFRPLDSLDLESWRQSQAQTTNTAAWSSALSPLPVDWLLQNEIPDDDWAAYLGDPGVPLIGSYFEQPEPSFPRWRYDAHHAPSSSTPHATFAIDAALPVNPANDHSHSRPSAHSRTPLRTRTPQNSSHVAQAHRQPSAISPASMDANAAAATLARIRSEAVNRGLLRSASPSEDDSSSSSSCGPEDVDDNTRGEARAATHPHRQNGPSHGASKRRRSRDGAADGHAGPRRSYPPRSPGSSSESSDLDPMERANRDIAAQPRQQRVSYRHPDPSARNHLNASPAAPSPEDVAMQELVAEELAQRNHQNEQVSGRSPHTATSDRSSKRRKRRHKYWPSVYRPKATDGGRHLSLQKVPFASDEVIALENSYQVAPMTDQAKERMIDEFRFCEVEPQDLRRIQDTLRSTETATLNVFVQLYFEHHDAILPILHRASFDPDTCDPLLLAAVTCLGALCSKAENAFAYSLLTSSLVHAVSYKLIGINHLRGRYLPSMQTLLLTYALWRNLGDPAKLEYVEGFRNIVLTMARRCRLFELVPFVLDPKAMGSSQEQANDAETLARKREQEWQRWIRNQEMVRMSWALLALDSDLSLAWDLPCTVTISELGSPLPCVESLWQAESAEEWMGMSMEQAASAHKSRLADLLCTFRLGVGGPRHTGDRLATQASVAKESSMDLRHSSPMTRLVLSAAVHNLVLSRWNLDTVLSQYANPQDDDDGEDDDADSGKAVLPHRDPALQSWVESITAKLNHLTSSRLDTSSKGEAQLMLHGARLRMLVSFKMVQIMSGRKGHRRAKVQMKRWLKGPLQDESFRTDLFSEASKIFTLSISSRRDIAPLNLASSSSSSHAAVNVSTRGRSASRSSGNGAFERAVPSSFDSSGTGHATFSGTGAENSILFYATVCLALLCQWLQQNQRSEPSRDQSGTAEASAEAGSPAGLTRGSSVSRKTRRKDVYFLPGVGALTHAMSLDRLIHVAVHQGLNRSAWPLGYVLGKVLQQWARTLAR</sequence>
<feature type="domain" description="C2H2-type" evidence="9">
    <location>
        <begin position="52"/>
        <end position="79"/>
    </location>
</feature>
<evidence type="ECO:0008006" key="12">
    <source>
        <dbReference type="Google" id="ProtNLM"/>
    </source>
</evidence>
<evidence type="ECO:0000256" key="3">
    <source>
        <dbReference type="ARBA" id="ARBA00023015"/>
    </source>
</evidence>
<feature type="compositionally biased region" description="Low complexity" evidence="7">
    <location>
        <begin position="78"/>
        <end position="91"/>
    </location>
</feature>
<keyword evidence="3" id="KW-0805">Transcription regulation</keyword>
<feature type="region of interest" description="Disordered" evidence="7">
    <location>
        <begin position="424"/>
        <end position="545"/>
    </location>
</feature>
<feature type="region of interest" description="Disordered" evidence="7">
    <location>
        <begin position="561"/>
        <end position="590"/>
    </location>
</feature>
<dbReference type="GO" id="GO:0000981">
    <property type="term" value="F:DNA-binding transcription factor activity, RNA polymerase II-specific"/>
    <property type="evidence" value="ECO:0007669"/>
    <property type="project" value="InterPro"/>
</dbReference>
<dbReference type="PANTHER" id="PTHR47660:SF2">
    <property type="entry name" value="TRANSCRIPTION FACTOR WITH C2H2 AND ZN(2)-CYS(6) DNA BINDING DOMAIN (EUROFUNG)"/>
    <property type="match status" value="1"/>
</dbReference>
<keyword evidence="4" id="KW-0804">Transcription</keyword>
<dbReference type="GO" id="GO:0008270">
    <property type="term" value="F:zinc ion binding"/>
    <property type="evidence" value="ECO:0007669"/>
    <property type="project" value="UniProtKB-KW"/>
</dbReference>
<feature type="region of interest" description="Disordered" evidence="7">
    <location>
        <begin position="73"/>
        <end position="130"/>
    </location>
</feature>
<dbReference type="SMART" id="SM00066">
    <property type="entry name" value="GAL4"/>
    <property type="match status" value="1"/>
</dbReference>
<gene>
    <name evidence="10" type="ORF">PANT_9c00065</name>
</gene>
<keyword evidence="2" id="KW-0862">Zinc</keyword>
<dbReference type="Pfam" id="PF00172">
    <property type="entry name" value="Zn_clus"/>
    <property type="match status" value="1"/>
</dbReference>
<dbReference type="PROSITE" id="PS00028">
    <property type="entry name" value="ZINC_FINGER_C2H2_1"/>
    <property type="match status" value="2"/>
</dbReference>
<feature type="region of interest" description="Disordered" evidence="7">
    <location>
        <begin position="962"/>
        <end position="981"/>
    </location>
</feature>
<dbReference type="SMART" id="SM00355">
    <property type="entry name" value="ZnF_C2H2"/>
    <property type="match status" value="2"/>
</dbReference>
<evidence type="ECO:0000256" key="5">
    <source>
        <dbReference type="ARBA" id="ARBA00023242"/>
    </source>
</evidence>
<feature type="compositionally biased region" description="Polar residues" evidence="7">
    <location>
        <begin position="377"/>
        <end position="387"/>
    </location>
</feature>
<dbReference type="OrthoDB" id="1405595at2759"/>
<feature type="region of interest" description="Disordered" evidence="7">
    <location>
        <begin position="1"/>
        <end position="25"/>
    </location>
</feature>
<feature type="region of interest" description="Disordered" evidence="7">
    <location>
        <begin position="1097"/>
        <end position="1132"/>
    </location>
</feature>
<evidence type="ECO:0000313" key="11">
    <source>
        <dbReference type="Proteomes" id="UP000011976"/>
    </source>
</evidence>
<feature type="compositionally biased region" description="Acidic residues" evidence="7">
    <location>
        <begin position="965"/>
        <end position="975"/>
    </location>
</feature>
<evidence type="ECO:0000259" key="9">
    <source>
        <dbReference type="PROSITE" id="PS50157"/>
    </source>
</evidence>
<dbReference type="Pfam" id="PF04082">
    <property type="entry name" value="Fungal_trans"/>
    <property type="match status" value="1"/>
</dbReference>
<dbReference type="GO" id="GO:0006351">
    <property type="term" value="P:DNA-templated transcription"/>
    <property type="evidence" value="ECO:0007669"/>
    <property type="project" value="InterPro"/>
</dbReference>
<dbReference type="STRING" id="1151754.M9MEB2"/>
<dbReference type="InterPro" id="IPR013087">
    <property type="entry name" value="Znf_C2H2_type"/>
</dbReference>
<feature type="compositionally biased region" description="Polar residues" evidence="7">
    <location>
        <begin position="1"/>
        <end position="10"/>
    </location>
</feature>
<dbReference type="PROSITE" id="PS50048">
    <property type="entry name" value="ZN2_CY6_FUNGAL_2"/>
    <property type="match status" value="1"/>
</dbReference>
<reference evidence="11" key="1">
    <citation type="journal article" date="2013" name="Genome Announc.">
        <title>Genome sequence of the basidiomycetous yeast Pseudozyma antarctica T-34, a producer of the glycolipid biosurfactants mannosylerythritol lipids.</title>
        <authorList>
            <person name="Morita T."/>
            <person name="Koike H."/>
            <person name="Koyama Y."/>
            <person name="Hagiwara H."/>
            <person name="Ito E."/>
            <person name="Fukuoka T."/>
            <person name="Imura T."/>
            <person name="Machida M."/>
            <person name="Kitamoto D."/>
        </authorList>
    </citation>
    <scope>NUCLEOTIDE SEQUENCE [LARGE SCALE GENOMIC DNA]</scope>
    <source>
        <strain evidence="11">T-34</strain>
    </source>
</reference>
<dbReference type="AlphaFoldDB" id="M9MEB2"/>
<name>M9MEB2_PSEA3</name>
<dbReference type="Gene3D" id="4.10.240.10">
    <property type="entry name" value="Zn(2)-C6 fungal-type DNA-binding domain"/>
    <property type="match status" value="1"/>
</dbReference>
<evidence type="ECO:0000256" key="4">
    <source>
        <dbReference type="ARBA" id="ARBA00023163"/>
    </source>
</evidence>
<accession>M9MEB2</accession>
<feature type="region of interest" description="Disordered" evidence="7">
    <location>
        <begin position="357"/>
        <end position="402"/>
    </location>
</feature>
<feature type="domain" description="Zn(2)-C6 fungal-type" evidence="8">
    <location>
        <begin position="139"/>
        <end position="171"/>
    </location>
</feature>
<keyword evidence="5" id="KW-0539">Nucleus</keyword>
<feature type="region of interest" description="Disordered" evidence="7">
    <location>
        <begin position="1168"/>
        <end position="1196"/>
    </location>
</feature>